<dbReference type="InterPro" id="IPR023753">
    <property type="entry name" value="FAD/NAD-binding_dom"/>
</dbReference>
<evidence type="ECO:0000256" key="3">
    <source>
        <dbReference type="ARBA" id="ARBA00011048"/>
    </source>
</evidence>
<dbReference type="PRINTS" id="PR00411">
    <property type="entry name" value="PNDRDTASEI"/>
</dbReference>
<evidence type="ECO:0000259" key="11">
    <source>
        <dbReference type="Pfam" id="PF07992"/>
    </source>
</evidence>
<evidence type="ECO:0000256" key="7">
    <source>
        <dbReference type="ARBA" id="ARBA00023002"/>
    </source>
</evidence>
<comment type="cofactor">
    <cofactor evidence="2">
        <name>[4Fe-4S] cluster</name>
        <dbReference type="ChEBI" id="CHEBI:49883"/>
    </cofactor>
</comment>
<keyword evidence="5" id="KW-0288">FMN</keyword>
<sequence>MPERWMKRRYEALAQPGKIGSLELPHRILMGSMHMGLEHDDDEMIARLCAFYRERALGGAALIITGGACVLPEGGGHMLTLTNPRHVERLAQLPKAVHEVGGRIALQLYHAGRYAFSEEIGQQAVAPSPLPSRLTRETPREMTLEDIRRTIEGYANAARTAKEIGFDAIEIMGSEGYLLNQFLSPVTNHRNDEYGGDFERRMRLPLEVVEAVRRAVGPAYPIIFRMSGLDCMPGSTTAEETIQFAQALERAGVDALNVGIGWHEAAVPTVQQVVPRGGFAGVAGFVRQHVTVPVLAANRLNVPEVANELVADGFLDFIAPARPWLADAEFAKKILEGDRDGLNVCIACNQSCLDHTLVKPYRVVSCLVNPRAGYEALRPRVKGPARRRVAVVGGGPAGLEAARAAAERGHEVTLFERDKELGGQFRLASRIPGKDEFLETIRYYEVMLERLGVTVTMQTEPSLDQLAEFDDVIVAVGVKPKAPGIPGEDLPHVVSYQDLLMGRVQPGRNIVILGAGGIGCDVAVFLGTRRRMTPEAHAFFEEQGLPVPEPIERTITMLARSDRIGRGIGRSTRWVVRQEMQRLGVNVVPNVAMLEITRDGVRIAREGREELVPADQVVLCTGQLPHEADWVEKLPPRVRVHVVGGAKDSRDINAARAIREAWTAAYEIG</sequence>
<evidence type="ECO:0000256" key="5">
    <source>
        <dbReference type="ARBA" id="ARBA00022643"/>
    </source>
</evidence>
<dbReference type="InterPro" id="IPR013785">
    <property type="entry name" value="Aldolase_TIM"/>
</dbReference>
<evidence type="ECO:0000313" key="12">
    <source>
        <dbReference type="EMBL" id="MBF8377921.1"/>
    </source>
</evidence>
<dbReference type="Gene3D" id="3.20.20.70">
    <property type="entry name" value="Aldolase class I"/>
    <property type="match status" value="1"/>
</dbReference>
<dbReference type="PANTHER" id="PTHR42917">
    <property type="entry name" value="2,4-DIENOYL-COA REDUCTASE"/>
    <property type="match status" value="1"/>
</dbReference>
<dbReference type="SUPFAM" id="SSF51395">
    <property type="entry name" value="FMN-linked oxidoreductases"/>
    <property type="match status" value="1"/>
</dbReference>
<dbReference type="PANTHER" id="PTHR42917:SF2">
    <property type="entry name" value="2,4-DIENOYL-COA REDUCTASE [(2E)-ENOYL-COA-PRODUCING]"/>
    <property type="match status" value="1"/>
</dbReference>
<evidence type="ECO:0000259" key="10">
    <source>
        <dbReference type="Pfam" id="PF00724"/>
    </source>
</evidence>
<gene>
    <name evidence="12" type="ORF">IW967_08590</name>
</gene>
<comment type="cofactor">
    <cofactor evidence="1">
        <name>FMN</name>
        <dbReference type="ChEBI" id="CHEBI:58210"/>
    </cofactor>
</comment>
<dbReference type="InterPro" id="IPR001155">
    <property type="entry name" value="OxRdtase_FMN_N"/>
</dbReference>
<name>A0ABS0F3P5_9BACL</name>
<dbReference type="CDD" id="cd02930">
    <property type="entry name" value="DCR_FMN"/>
    <property type="match status" value="1"/>
</dbReference>
<evidence type="ECO:0000256" key="6">
    <source>
        <dbReference type="ARBA" id="ARBA00022723"/>
    </source>
</evidence>
<feature type="domain" description="FAD/NAD(P)-binding" evidence="11">
    <location>
        <begin position="388"/>
        <end position="626"/>
    </location>
</feature>
<feature type="domain" description="NADH:flavin oxidoreductase/NADH oxidase N-terminal" evidence="10">
    <location>
        <begin position="14"/>
        <end position="337"/>
    </location>
</feature>
<keyword evidence="13" id="KW-1185">Reference proteome</keyword>
<dbReference type="SUPFAM" id="SSF51905">
    <property type="entry name" value="FAD/NAD(P)-binding domain"/>
    <property type="match status" value="1"/>
</dbReference>
<evidence type="ECO:0000313" key="13">
    <source>
        <dbReference type="Proteomes" id="UP000642910"/>
    </source>
</evidence>
<keyword evidence="6" id="KW-0479">Metal-binding</keyword>
<evidence type="ECO:0000256" key="9">
    <source>
        <dbReference type="ARBA" id="ARBA00023014"/>
    </source>
</evidence>
<keyword evidence="9" id="KW-0411">Iron-sulfur</keyword>
<dbReference type="RefSeq" id="WP_195867646.1">
    <property type="nucleotide sequence ID" value="NZ_JADPKZ010000040.1"/>
</dbReference>
<dbReference type="InterPro" id="IPR036188">
    <property type="entry name" value="FAD/NAD-bd_sf"/>
</dbReference>
<dbReference type="EMBL" id="JADPKZ010000040">
    <property type="protein sequence ID" value="MBF8377921.1"/>
    <property type="molecule type" value="Genomic_DNA"/>
</dbReference>
<keyword evidence="4" id="KW-0285">Flavoprotein</keyword>
<reference evidence="12 13" key="1">
    <citation type="submission" date="2020-11" db="EMBL/GenBank/DDBJ databases">
        <title>Genomic insight of Alicyclobacillus mali FL 18 reveals a new arsenic-resistant strain, with potential in environmental biotechnology.</title>
        <authorList>
            <person name="Fiorentino G."/>
            <person name="Gallo G."/>
            <person name="Aulitto M."/>
        </authorList>
    </citation>
    <scope>NUCLEOTIDE SEQUENCE [LARGE SCALE GENOMIC DNA]</scope>
    <source>
        <strain evidence="12 13">FL 18</strain>
    </source>
</reference>
<accession>A0ABS0F3P5</accession>
<dbReference type="Gene3D" id="3.40.50.720">
    <property type="entry name" value="NAD(P)-binding Rossmann-like Domain"/>
    <property type="match status" value="1"/>
</dbReference>
<evidence type="ECO:0000256" key="4">
    <source>
        <dbReference type="ARBA" id="ARBA00022630"/>
    </source>
</evidence>
<comment type="similarity">
    <text evidence="3">In the N-terminal section; belongs to the NADH:flavin oxidoreductase/NADH oxidase family.</text>
</comment>
<dbReference type="Gene3D" id="3.50.50.60">
    <property type="entry name" value="FAD/NAD(P)-binding domain"/>
    <property type="match status" value="1"/>
</dbReference>
<proteinExistence type="inferred from homology"/>
<organism evidence="12 13">
    <name type="scientific">Alicyclobacillus mali</name>
    <name type="common">ex Roth et al. 2021</name>
    <dbReference type="NCBI Taxonomy" id="1123961"/>
    <lineage>
        <taxon>Bacteria</taxon>
        <taxon>Bacillati</taxon>
        <taxon>Bacillota</taxon>
        <taxon>Bacilli</taxon>
        <taxon>Bacillales</taxon>
        <taxon>Alicyclobacillaceae</taxon>
        <taxon>Alicyclobacillus</taxon>
    </lineage>
</organism>
<evidence type="ECO:0000256" key="1">
    <source>
        <dbReference type="ARBA" id="ARBA00001917"/>
    </source>
</evidence>
<keyword evidence="7" id="KW-0560">Oxidoreductase</keyword>
<comment type="caution">
    <text evidence="12">The sequence shown here is derived from an EMBL/GenBank/DDBJ whole genome shotgun (WGS) entry which is preliminary data.</text>
</comment>
<dbReference type="PRINTS" id="PR00368">
    <property type="entry name" value="FADPNR"/>
</dbReference>
<evidence type="ECO:0000256" key="8">
    <source>
        <dbReference type="ARBA" id="ARBA00023004"/>
    </source>
</evidence>
<dbReference type="InterPro" id="IPR051793">
    <property type="entry name" value="NADH:flavin_oxidoreductase"/>
</dbReference>
<evidence type="ECO:0000256" key="2">
    <source>
        <dbReference type="ARBA" id="ARBA00001966"/>
    </source>
</evidence>
<dbReference type="Pfam" id="PF07992">
    <property type="entry name" value="Pyr_redox_2"/>
    <property type="match status" value="1"/>
</dbReference>
<keyword evidence="8" id="KW-0408">Iron</keyword>
<dbReference type="Proteomes" id="UP000642910">
    <property type="component" value="Unassembled WGS sequence"/>
</dbReference>
<dbReference type="Pfam" id="PF00724">
    <property type="entry name" value="Oxidored_FMN"/>
    <property type="match status" value="1"/>
</dbReference>
<protein>
    <submittedName>
        <fullName evidence="12">FAD-dependent oxidoreductase</fullName>
    </submittedName>
</protein>